<sequence>MKATRMIFATGAIAMAGYAFHLQGQDAPAEKKDAAASKAAFKEAYKVLMHPRCMNCHPAGDAPLQGDDSHPHTMNVKAGPKGEGFAAMKCTSCHQNANLPGENMPPGNPVWHLPPPEMPMVFEGKSPAELAAQLKDPKHNGGKTLEQILHHVSEDQLVLWGWNPGEGRTLPPLSHEEFVKQMKVWIDNGAEVPD</sequence>
<dbReference type="PROSITE" id="PS51007">
    <property type="entry name" value="CYTC"/>
    <property type="match status" value="1"/>
</dbReference>
<dbReference type="RefSeq" id="WP_264514646.1">
    <property type="nucleotide sequence ID" value="NZ_JAPDDR010000008.1"/>
</dbReference>
<keyword evidence="6" id="KW-1185">Reference proteome</keyword>
<dbReference type="SUPFAM" id="SSF48695">
    <property type="entry name" value="Multiheme cytochromes"/>
    <property type="match status" value="1"/>
</dbReference>
<proteinExistence type="predicted"/>
<dbReference type="InterPro" id="IPR036280">
    <property type="entry name" value="Multihaem_cyt_sf"/>
</dbReference>
<keyword evidence="2 3" id="KW-0408">Iron</keyword>
<keyword evidence="3" id="KW-0349">Heme</keyword>
<dbReference type="InterPro" id="IPR009056">
    <property type="entry name" value="Cyt_c-like_dom"/>
</dbReference>
<name>A0ABT3G6H4_9BACT</name>
<protein>
    <recommendedName>
        <fullName evidence="4">Cytochrome c domain-containing protein</fullName>
    </recommendedName>
</protein>
<organism evidence="5 6">
    <name type="scientific">Luteolibacter rhizosphaerae</name>
    <dbReference type="NCBI Taxonomy" id="2989719"/>
    <lineage>
        <taxon>Bacteria</taxon>
        <taxon>Pseudomonadati</taxon>
        <taxon>Verrucomicrobiota</taxon>
        <taxon>Verrucomicrobiia</taxon>
        <taxon>Verrucomicrobiales</taxon>
        <taxon>Verrucomicrobiaceae</taxon>
        <taxon>Luteolibacter</taxon>
    </lineage>
</organism>
<dbReference type="Proteomes" id="UP001165653">
    <property type="component" value="Unassembled WGS sequence"/>
</dbReference>
<gene>
    <name evidence="5" type="ORF">OJ996_16080</name>
</gene>
<evidence type="ECO:0000259" key="4">
    <source>
        <dbReference type="PROSITE" id="PS51007"/>
    </source>
</evidence>
<evidence type="ECO:0000256" key="3">
    <source>
        <dbReference type="PROSITE-ProRule" id="PRU00433"/>
    </source>
</evidence>
<evidence type="ECO:0000313" key="5">
    <source>
        <dbReference type="EMBL" id="MCW1915106.1"/>
    </source>
</evidence>
<evidence type="ECO:0000256" key="1">
    <source>
        <dbReference type="ARBA" id="ARBA00022723"/>
    </source>
</evidence>
<evidence type="ECO:0000313" key="6">
    <source>
        <dbReference type="Proteomes" id="UP001165653"/>
    </source>
</evidence>
<comment type="caution">
    <text evidence="5">The sequence shown here is derived from an EMBL/GenBank/DDBJ whole genome shotgun (WGS) entry which is preliminary data.</text>
</comment>
<dbReference type="EMBL" id="JAPDDR010000008">
    <property type="protein sequence ID" value="MCW1915106.1"/>
    <property type="molecule type" value="Genomic_DNA"/>
</dbReference>
<reference evidence="5" key="1">
    <citation type="submission" date="2022-10" db="EMBL/GenBank/DDBJ databases">
        <title>Luteolibacter sp. GHJ8, whole genome shotgun sequencing project.</title>
        <authorList>
            <person name="Zhao G."/>
            <person name="Shen L."/>
        </authorList>
    </citation>
    <scope>NUCLEOTIDE SEQUENCE</scope>
    <source>
        <strain evidence="5">GHJ8</strain>
    </source>
</reference>
<accession>A0ABT3G6H4</accession>
<feature type="domain" description="Cytochrome c" evidence="4">
    <location>
        <begin position="32"/>
        <end position="190"/>
    </location>
</feature>
<keyword evidence="1 3" id="KW-0479">Metal-binding</keyword>
<evidence type="ECO:0000256" key="2">
    <source>
        <dbReference type="ARBA" id="ARBA00023004"/>
    </source>
</evidence>